<protein>
    <recommendedName>
        <fullName evidence="5">ABC transporter domain-containing protein</fullName>
    </recommendedName>
</protein>
<evidence type="ECO:0000313" key="6">
    <source>
        <dbReference type="EMBL" id="CAH3044797.1"/>
    </source>
</evidence>
<name>A0ABN8N7L3_9CNID</name>
<dbReference type="Pfam" id="PF00005">
    <property type="entry name" value="ABC_tran"/>
    <property type="match status" value="1"/>
</dbReference>
<dbReference type="InterPro" id="IPR050173">
    <property type="entry name" value="ABC_transporter_C-like"/>
</dbReference>
<comment type="subcellular location">
    <subcellularLocation>
        <location evidence="1">Membrane</location>
        <topology evidence="1">Multi-pass membrane protein</topology>
    </subcellularLocation>
</comment>
<dbReference type="InterPro" id="IPR003439">
    <property type="entry name" value="ABC_transporter-like_ATP-bd"/>
</dbReference>
<evidence type="ECO:0000256" key="4">
    <source>
        <dbReference type="ARBA" id="ARBA00022840"/>
    </source>
</evidence>
<evidence type="ECO:0000256" key="3">
    <source>
        <dbReference type="ARBA" id="ARBA00022741"/>
    </source>
</evidence>
<reference evidence="6 7" key="1">
    <citation type="submission" date="2022-05" db="EMBL/GenBank/DDBJ databases">
        <authorList>
            <consortium name="Genoscope - CEA"/>
            <person name="William W."/>
        </authorList>
    </citation>
    <scope>NUCLEOTIDE SEQUENCE [LARGE SCALE GENOMIC DNA]</scope>
</reference>
<keyword evidence="7" id="KW-1185">Reference proteome</keyword>
<comment type="similarity">
    <text evidence="2">Belongs to the ABC transporter superfamily. ABCC family. Conjugate transporter (TC 3.A.1.208) subfamily.</text>
</comment>
<evidence type="ECO:0000256" key="1">
    <source>
        <dbReference type="ARBA" id="ARBA00004141"/>
    </source>
</evidence>
<evidence type="ECO:0000313" key="7">
    <source>
        <dbReference type="Proteomes" id="UP001159405"/>
    </source>
</evidence>
<dbReference type="Proteomes" id="UP001159405">
    <property type="component" value="Unassembled WGS sequence"/>
</dbReference>
<keyword evidence="3" id="KW-0547">Nucleotide-binding</keyword>
<evidence type="ECO:0000256" key="2">
    <source>
        <dbReference type="ARBA" id="ARBA00009726"/>
    </source>
</evidence>
<dbReference type="PANTHER" id="PTHR24223:SF456">
    <property type="entry name" value="MULTIDRUG RESISTANCE-ASSOCIATED PROTEIN LETHAL(2)03659"/>
    <property type="match status" value="1"/>
</dbReference>
<dbReference type="SUPFAM" id="SSF52540">
    <property type="entry name" value="P-loop containing nucleoside triphosphate hydrolases"/>
    <property type="match status" value="1"/>
</dbReference>
<gene>
    <name evidence="6" type="ORF">PLOB_00004468</name>
</gene>
<feature type="domain" description="ABC transporter" evidence="5">
    <location>
        <begin position="12"/>
        <end position="71"/>
    </location>
</feature>
<sequence length="149" mass="17024">MDPFSRYTDMELWTALEEVQLKGMVEELPGQLYYQLKESGSNFSVGERQLVCLARALVHRSKIIIMDEATANVDFKTDRLIQEVIRHKFKDSTVLTIAHRLDTIMDYDKVLVLEGGRVMEFDKPDALIRNGGLFADLVKIASESKSRTL</sequence>
<keyword evidence="4" id="KW-0067">ATP-binding</keyword>
<dbReference type="InterPro" id="IPR027417">
    <property type="entry name" value="P-loop_NTPase"/>
</dbReference>
<dbReference type="Gene3D" id="3.40.50.300">
    <property type="entry name" value="P-loop containing nucleotide triphosphate hydrolases"/>
    <property type="match status" value="1"/>
</dbReference>
<proteinExistence type="inferred from homology"/>
<accession>A0ABN8N7L3</accession>
<evidence type="ECO:0000259" key="5">
    <source>
        <dbReference type="Pfam" id="PF00005"/>
    </source>
</evidence>
<dbReference type="EMBL" id="CALNXK010000012">
    <property type="protein sequence ID" value="CAH3044797.1"/>
    <property type="molecule type" value="Genomic_DNA"/>
</dbReference>
<comment type="caution">
    <text evidence="6">The sequence shown here is derived from an EMBL/GenBank/DDBJ whole genome shotgun (WGS) entry which is preliminary data.</text>
</comment>
<dbReference type="PANTHER" id="PTHR24223">
    <property type="entry name" value="ATP-BINDING CASSETTE SUB-FAMILY C"/>
    <property type="match status" value="1"/>
</dbReference>
<organism evidence="6 7">
    <name type="scientific">Porites lobata</name>
    <dbReference type="NCBI Taxonomy" id="104759"/>
    <lineage>
        <taxon>Eukaryota</taxon>
        <taxon>Metazoa</taxon>
        <taxon>Cnidaria</taxon>
        <taxon>Anthozoa</taxon>
        <taxon>Hexacorallia</taxon>
        <taxon>Scleractinia</taxon>
        <taxon>Fungiina</taxon>
        <taxon>Poritidae</taxon>
        <taxon>Porites</taxon>
    </lineage>
</organism>